<dbReference type="Pfam" id="PF00059">
    <property type="entry name" value="Lectin_C"/>
    <property type="match status" value="1"/>
</dbReference>
<dbReference type="SUPFAM" id="SSF56436">
    <property type="entry name" value="C-type lectin-like"/>
    <property type="match status" value="1"/>
</dbReference>
<protein>
    <recommendedName>
        <fullName evidence="4">C-type lectin domain-containing protein</fullName>
    </recommendedName>
</protein>
<name>A0A7J7J432_BUGNE</name>
<comment type="caution">
    <text evidence="5">The sequence shown here is derived from an EMBL/GenBank/DDBJ whole genome shotgun (WGS) entry which is preliminary data.</text>
</comment>
<proteinExistence type="predicted"/>
<keyword evidence="6" id="KW-1185">Reference proteome</keyword>
<dbReference type="PROSITE" id="PS00615">
    <property type="entry name" value="C_TYPE_LECTIN_1"/>
    <property type="match status" value="1"/>
</dbReference>
<evidence type="ECO:0000313" key="6">
    <source>
        <dbReference type="Proteomes" id="UP000593567"/>
    </source>
</evidence>
<evidence type="ECO:0000256" key="3">
    <source>
        <dbReference type="SAM" id="SignalP"/>
    </source>
</evidence>
<dbReference type="OrthoDB" id="441660at2759"/>
<evidence type="ECO:0000256" key="2">
    <source>
        <dbReference type="SAM" id="MobiDB-lite"/>
    </source>
</evidence>
<dbReference type="InterPro" id="IPR016187">
    <property type="entry name" value="CTDL_fold"/>
</dbReference>
<reference evidence="5" key="1">
    <citation type="submission" date="2020-06" db="EMBL/GenBank/DDBJ databases">
        <title>Draft genome of Bugula neritina, a colonial animal packing powerful symbionts and potential medicines.</title>
        <authorList>
            <person name="Rayko M."/>
        </authorList>
    </citation>
    <scope>NUCLEOTIDE SEQUENCE [LARGE SCALE GENOMIC DNA]</scope>
    <source>
        <strain evidence="5">Kwan_BN1</strain>
    </source>
</reference>
<dbReference type="Gene3D" id="3.10.100.10">
    <property type="entry name" value="Mannose-Binding Protein A, subunit A"/>
    <property type="match status" value="1"/>
</dbReference>
<feature type="chain" id="PRO_5029754118" description="C-type lectin domain-containing protein" evidence="3">
    <location>
        <begin position="24"/>
        <end position="169"/>
    </location>
</feature>
<dbReference type="InterPro" id="IPR016186">
    <property type="entry name" value="C-type_lectin-like/link_sf"/>
</dbReference>
<evidence type="ECO:0000259" key="4">
    <source>
        <dbReference type="PROSITE" id="PS50041"/>
    </source>
</evidence>
<dbReference type="InterPro" id="IPR018378">
    <property type="entry name" value="C-type_lectin_CS"/>
</dbReference>
<evidence type="ECO:0000256" key="1">
    <source>
        <dbReference type="ARBA" id="ARBA00023157"/>
    </source>
</evidence>
<dbReference type="PROSITE" id="PS50041">
    <property type="entry name" value="C_TYPE_LECTIN_2"/>
    <property type="match status" value="1"/>
</dbReference>
<feature type="domain" description="C-type lectin" evidence="4">
    <location>
        <begin position="99"/>
        <end position="165"/>
    </location>
</feature>
<organism evidence="5 6">
    <name type="scientific">Bugula neritina</name>
    <name type="common">Brown bryozoan</name>
    <name type="synonym">Sertularia neritina</name>
    <dbReference type="NCBI Taxonomy" id="10212"/>
    <lineage>
        <taxon>Eukaryota</taxon>
        <taxon>Metazoa</taxon>
        <taxon>Spiralia</taxon>
        <taxon>Lophotrochozoa</taxon>
        <taxon>Bryozoa</taxon>
        <taxon>Gymnolaemata</taxon>
        <taxon>Cheilostomatida</taxon>
        <taxon>Flustrina</taxon>
        <taxon>Buguloidea</taxon>
        <taxon>Bugulidae</taxon>
        <taxon>Bugula</taxon>
    </lineage>
</organism>
<gene>
    <name evidence="5" type="ORF">EB796_021283</name>
</gene>
<keyword evidence="1" id="KW-1015">Disulfide bond</keyword>
<accession>A0A7J7J432</accession>
<evidence type="ECO:0000313" key="5">
    <source>
        <dbReference type="EMBL" id="KAF6020421.1"/>
    </source>
</evidence>
<sequence length="169" mass="18840">MKGSEMGSLVLVVLAAYIGVSGANFTDPTAFTPKPVEPSQPAQPVQTFEPLQMSELTQNSSIAPATQLANETDENLDPESQRDRRELDTDWTPCRNNFLWIGGRNIHGVWAWDGLLLKNIVVADWALHQPDNYGGNQNCLGMCGDNTNFQWNDDMCSKAALFMCEKHYF</sequence>
<feature type="compositionally biased region" description="Basic and acidic residues" evidence="2">
    <location>
        <begin position="79"/>
        <end position="88"/>
    </location>
</feature>
<feature type="region of interest" description="Disordered" evidence="2">
    <location>
        <begin position="65"/>
        <end position="88"/>
    </location>
</feature>
<dbReference type="Proteomes" id="UP000593567">
    <property type="component" value="Unassembled WGS sequence"/>
</dbReference>
<keyword evidence="3" id="KW-0732">Signal</keyword>
<dbReference type="AlphaFoldDB" id="A0A7J7J432"/>
<dbReference type="EMBL" id="VXIV02003176">
    <property type="protein sequence ID" value="KAF6020421.1"/>
    <property type="molecule type" value="Genomic_DNA"/>
</dbReference>
<dbReference type="InterPro" id="IPR001304">
    <property type="entry name" value="C-type_lectin-like"/>
</dbReference>
<feature type="signal peptide" evidence="3">
    <location>
        <begin position="1"/>
        <end position="23"/>
    </location>
</feature>